<reference evidence="3 4" key="1">
    <citation type="submission" date="2019-10" db="EMBL/GenBank/DDBJ databases">
        <title>Comparative genomics of sulfur disproportionating microorganisms.</title>
        <authorList>
            <person name="Ward L.M."/>
            <person name="Bertran E."/>
            <person name="Johnston D."/>
        </authorList>
    </citation>
    <scope>NUCLEOTIDE SEQUENCE [LARGE SCALE GENOMIC DNA]</scope>
    <source>
        <strain evidence="3 4">DSM 14055</strain>
    </source>
</reference>
<dbReference type="InterPro" id="IPR010982">
    <property type="entry name" value="Lambda_DNA-bd_dom_sf"/>
</dbReference>
<dbReference type="GO" id="GO:0003677">
    <property type="term" value="F:DNA binding"/>
    <property type="evidence" value="ECO:0007669"/>
    <property type="project" value="UniProtKB-KW"/>
</dbReference>
<accession>A0A6N7IUP9</accession>
<dbReference type="InterPro" id="IPR050807">
    <property type="entry name" value="TransReg_Diox_bact_type"/>
</dbReference>
<feature type="domain" description="HTH cro/C1-type" evidence="2">
    <location>
        <begin position="15"/>
        <end position="69"/>
    </location>
</feature>
<dbReference type="EMBL" id="WHYR01000069">
    <property type="protein sequence ID" value="MQL53814.1"/>
    <property type="molecule type" value="Genomic_DNA"/>
</dbReference>
<dbReference type="Pfam" id="PF01381">
    <property type="entry name" value="HTH_3"/>
    <property type="match status" value="1"/>
</dbReference>
<dbReference type="PANTHER" id="PTHR46797:SF24">
    <property type="entry name" value="DNA-BINDING PHAGE PROTEIN"/>
    <property type="match status" value="1"/>
</dbReference>
<evidence type="ECO:0000313" key="4">
    <source>
        <dbReference type="Proteomes" id="UP000441717"/>
    </source>
</evidence>
<gene>
    <name evidence="3" type="ORF">GFC01_16435</name>
</gene>
<keyword evidence="1" id="KW-0238">DNA-binding</keyword>
<dbReference type="AlphaFoldDB" id="A0A6N7IUP9"/>
<organism evidence="3 4">
    <name type="scientific">Desulfofundulus thermobenzoicus</name>
    <dbReference type="NCBI Taxonomy" id="29376"/>
    <lineage>
        <taxon>Bacteria</taxon>
        <taxon>Bacillati</taxon>
        <taxon>Bacillota</taxon>
        <taxon>Clostridia</taxon>
        <taxon>Eubacteriales</taxon>
        <taxon>Peptococcaceae</taxon>
        <taxon>Desulfofundulus</taxon>
    </lineage>
</organism>
<evidence type="ECO:0000259" key="2">
    <source>
        <dbReference type="PROSITE" id="PS50943"/>
    </source>
</evidence>
<dbReference type="Proteomes" id="UP000441717">
    <property type="component" value="Unassembled WGS sequence"/>
</dbReference>
<comment type="caution">
    <text evidence="3">The sequence shown here is derived from an EMBL/GenBank/DDBJ whole genome shotgun (WGS) entry which is preliminary data.</text>
</comment>
<dbReference type="PROSITE" id="PS50943">
    <property type="entry name" value="HTH_CROC1"/>
    <property type="match status" value="1"/>
</dbReference>
<dbReference type="Gene3D" id="1.10.260.40">
    <property type="entry name" value="lambda repressor-like DNA-binding domains"/>
    <property type="match status" value="1"/>
</dbReference>
<evidence type="ECO:0000313" key="3">
    <source>
        <dbReference type="EMBL" id="MQL53814.1"/>
    </source>
</evidence>
<dbReference type="InterPro" id="IPR001387">
    <property type="entry name" value="Cro/C1-type_HTH"/>
</dbReference>
<dbReference type="GO" id="GO:0005829">
    <property type="term" value="C:cytosol"/>
    <property type="evidence" value="ECO:0007669"/>
    <property type="project" value="TreeGrafter"/>
</dbReference>
<dbReference type="PANTHER" id="PTHR46797">
    <property type="entry name" value="HTH-TYPE TRANSCRIPTIONAL REGULATOR"/>
    <property type="match status" value="1"/>
</dbReference>
<proteinExistence type="predicted"/>
<dbReference type="OrthoDB" id="2941482at2"/>
<dbReference type="CDD" id="cd00093">
    <property type="entry name" value="HTH_XRE"/>
    <property type="match status" value="1"/>
</dbReference>
<evidence type="ECO:0000256" key="1">
    <source>
        <dbReference type="ARBA" id="ARBA00023125"/>
    </source>
</evidence>
<sequence>MAVQSREYSAIGKRIREARYKLGLTQEDLGRRAQLHYSYIGQVERGNKLPSLKTLQKIASALNIRLEVLLNDGEELEISPEDLLRRELISLVRHCPADHLRLYINIIQQIKSRLEKTGSRARAEH</sequence>
<dbReference type="GO" id="GO:0003700">
    <property type="term" value="F:DNA-binding transcription factor activity"/>
    <property type="evidence" value="ECO:0007669"/>
    <property type="project" value="TreeGrafter"/>
</dbReference>
<keyword evidence="4" id="KW-1185">Reference proteome</keyword>
<protein>
    <submittedName>
        <fullName evidence="3">Helix-turn-helix domain-containing protein</fullName>
    </submittedName>
</protein>
<dbReference type="SUPFAM" id="SSF47413">
    <property type="entry name" value="lambda repressor-like DNA-binding domains"/>
    <property type="match status" value="1"/>
</dbReference>
<name>A0A6N7IUP9_9FIRM</name>
<dbReference type="SMART" id="SM00530">
    <property type="entry name" value="HTH_XRE"/>
    <property type="match status" value="1"/>
</dbReference>